<dbReference type="RefSeq" id="WP_272747588.1">
    <property type="nucleotide sequence ID" value="NZ_JAQQKX010000004.1"/>
</dbReference>
<feature type="region of interest" description="Disordered" evidence="1">
    <location>
        <begin position="13"/>
        <end position="71"/>
    </location>
</feature>
<protein>
    <recommendedName>
        <fullName evidence="4">Serine endopeptidase</fullName>
    </recommendedName>
</protein>
<dbReference type="Proteomes" id="UP001214854">
    <property type="component" value="Unassembled WGS sequence"/>
</dbReference>
<name>A0ABT5HSS0_9CAUL</name>
<accession>A0ABT5HSS0</accession>
<comment type="caution">
    <text evidence="2">The sequence shown here is derived from an EMBL/GenBank/DDBJ whole genome shotgun (WGS) entry which is preliminary data.</text>
</comment>
<feature type="compositionally biased region" description="Basic and acidic residues" evidence="1">
    <location>
        <begin position="59"/>
        <end position="71"/>
    </location>
</feature>
<gene>
    <name evidence="2" type="ORF">PQU92_07475</name>
</gene>
<evidence type="ECO:0008006" key="4">
    <source>
        <dbReference type="Google" id="ProtNLM"/>
    </source>
</evidence>
<organism evidence="2 3">
    <name type="scientific">Asticcacaulis aquaticus</name>
    <dbReference type="NCBI Taxonomy" id="2984212"/>
    <lineage>
        <taxon>Bacteria</taxon>
        <taxon>Pseudomonadati</taxon>
        <taxon>Pseudomonadota</taxon>
        <taxon>Alphaproteobacteria</taxon>
        <taxon>Caulobacterales</taxon>
        <taxon>Caulobacteraceae</taxon>
        <taxon>Asticcacaulis</taxon>
    </lineage>
</organism>
<proteinExistence type="predicted"/>
<evidence type="ECO:0000313" key="2">
    <source>
        <dbReference type="EMBL" id="MDC7683112.1"/>
    </source>
</evidence>
<reference evidence="2 3" key="1">
    <citation type="submission" date="2023-01" db="EMBL/GenBank/DDBJ databases">
        <title>Novel species of the genus Asticcacaulis isolated from rivers.</title>
        <authorList>
            <person name="Lu H."/>
        </authorList>
    </citation>
    <scope>NUCLEOTIDE SEQUENCE [LARGE SCALE GENOMIC DNA]</scope>
    <source>
        <strain evidence="2 3">BYS171W</strain>
    </source>
</reference>
<dbReference type="EMBL" id="JAQQKX010000004">
    <property type="protein sequence ID" value="MDC7683112.1"/>
    <property type="molecule type" value="Genomic_DNA"/>
</dbReference>
<feature type="compositionally biased region" description="Basic and acidic residues" evidence="1">
    <location>
        <begin position="33"/>
        <end position="43"/>
    </location>
</feature>
<keyword evidence="3" id="KW-1185">Reference proteome</keyword>
<evidence type="ECO:0000256" key="1">
    <source>
        <dbReference type="SAM" id="MobiDB-lite"/>
    </source>
</evidence>
<evidence type="ECO:0000313" key="3">
    <source>
        <dbReference type="Proteomes" id="UP001214854"/>
    </source>
</evidence>
<sequence length="71" mass="7747">MPDNFQKQFQALDDELHPEGDATLVVTPDGDPDDQKDLGEHLKVHNAGDVVGPGSVPPFEDKADELDVRKP</sequence>